<name>A0A2D3LII2_PREIN</name>
<dbReference type="InterPro" id="IPR018534">
    <property type="entry name" value="Tet_reg_excision_RteC"/>
</dbReference>
<organism evidence="1 2">
    <name type="scientific">Prevotella intermedia</name>
    <dbReference type="NCBI Taxonomy" id="28131"/>
    <lineage>
        <taxon>Bacteria</taxon>
        <taxon>Pseudomonadati</taxon>
        <taxon>Bacteroidota</taxon>
        <taxon>Bacteroidia</taxon>
        <taxon>Bacteroidales</taxon>
        <taxon>Prevotellaceae</taxon>
        <taxon>Prevotella</taxon>
    </lineage>
</organism>
<protein>
    <submittedName>
        <fullName evidence="1">RteC protein</fullName>
    </submittedName>
</protein>
<accession>A0A2D3LII2</accession>
<dbReference type="RefSeq" id="WP_004371348.1">
    <property type="nucleotide sequence ID" value="NZ_CP024727.1"/>
</dbReference>
<reference evidence="1 2" key="1">
    <citation type="submission" date="2017-11" db="EMBL/GenBank/DDBJ databases">
        <title>Genome sequencing of Prevotella intermedia KCOM 1949.</title>
        <authorList>
            <person name="Kook J.-K."/>
            <person name="Park S.-N."/>
            <person name="Lim Y.K."/>
        </authorList>
    </citation>
    <scope>NUCLEOTIDE SEQUENCE [LARGE SCALE GENOMIC DNA]</scope>
    <source>
        <strain evidence="1 2">KCOM 1949</strain>
    </source>
</reference>
<dbReference type="AlphaFoldDB" id="A0A2D3LII2"/>
<sequence length="108" mass="12564">MRMQGLLPALPVRPAKKLRWTGRATDLVELLYALDTYGCINDGEIGIEELADAFSEILGVEIKNCYNVYMNMKHRKDDSRTYFLDDLREKMNKRMVESDLKGGKYKKR</sequence>
<dbReference type="EMBL" id="CP024727">
    <property type="protein sequence ID" value="ATV30374.1"/>
    <property type="molecule type" value="Genomic_DNA"/>
</dbReference>
<proteinExistence type="predicted"/>
<dbReference type="Proteomes" id="UP000230742">
    <property type="component" value="Chromosome 1"/>
</dbReference>
<gene>
    <name evidence="1" type="ORF">CTM46_02200</name>
</gene>
<dbReference type="GeneID" id="92756641"/>
<dbReference type="Pfam" id="PF09357">
    <property type="entry name" value="RteC"/>
    <property type="match status" value="1"/>
</dbReference>
<evidence type="ECO:0000313" key="2">
    <source>
        <dbReference type="Proteomes" id="UP000230742"/>
    </source>
</evidence>
<evidence type="ECO:0000313" key="1">
    <source>
        <dbReference type="EMBL" id="ATV30374.1"/>
    </source>
</evidence>